<dbReference type="Pfam" id="PF00583">
    <property type="entry name" value="Acetyltransf_1"/>
    <property type="match status" value="1"/>
</dbReference>
<feature type="domain" description="N-acetyltransferase" evidence="1">
    <location>
        <begin position="81"/>
        <end position="216"/>
    </location>
</feature>
<keyword evidence="3" id="KW-1185">Reference proteome</keyword>
<dbReference type="PROSITE" id="PS51186">
    <property type="entry name" value="GNAT"/>
    <property type="match status" value="1"/>
</dbReference>
<comment type="caution">
    <text evidence="2">The sequence shown here is derived from an EMBL/GenBank/DDBJ whole genome shotgun (WGS) entry which is preliminary data.</text>
</comment>
<dbReference type="EMBL" id="QZEY01000001">
    <property type="protein sequence ID" value="RJL35550.1"/>
    <property type="molecule type" value="Genomic_DNA"/>
</dbReference>
<gene>
    <name evidence="2" type="ORF">D5H75_01765</name>
</gene>
<evidence type="ECO:0000313" key="3">
    <source>
        <dbReference type="Proteomes" id="UP000265768"/>
    </source>
</evidence>
<dbReference type="Proteomes" id="UP000265768">
    <property type="component" value="Unassembled WGS sequence"/>
</dbReference>
<dbReference type="CDD" id="cd04301">
    <property type="entry name" value="NAT_SF"/>
    <property type="match status" value="1"/>
</dbReference>
<keyword evidence="2" id="KW-0808">Transferase</keyword>
<name>A0A3A4B4P3_9ACTN</name>
<dbReference type="RefSeq" id="WP_119924523.1">
    <property type="nucleotide sequence ID" value="NZ_QZEY01000001.1"/>
</dbReference>
<reference evidence="2 3" key="1">
    <citation type="submission" date="2018-09" db="EMBL/GenBank/DDBJ databases">
        <title>YIM 75507 draft genome.</title>
        <authorList>
            <person name="Tang S."/>
            <person name="Feng Y."/>
        </authorList>
    </citation>
    <scope>NUCLEOTIDE SEQUENCE [LARGE SCALE GENOMIC DNA]</scope>
    <source>
        <strain evidence="2 3">YIM 75507</strain>
    </source>
</reference>
<dbReference type="Gene3D" id="3.40.630.30">
    <property type="match status" value="1"/>
</dbReference>
<dbReference type="InterPro" id="IPR016181">
    <property type="entry name" value="Acyl_CoA_acyltransferase"/>
</dbReference>
<dbReference type="InterPro" id="IPR000182">
    <property type="entry name" value="GNAT_dom"/>
</dbReference>
<dbReference type="PANTHER" id="PTHR13170">
    <property type="entry name" value="O-GLCNACASE"/>
    <property type="match status" value="1"/>
</dbReference>
<evidence type="ECO:0000313" key="2">
    <source>
        <dbReference type="EMBL" id="RJL35550.1"/>
    </source>
</evidence>
<organism evidence="2 3">
    <name type="scientific">Bailinhaonella thermotolerans</name>
    <dbReference type="NCBI Taxonomy" id="1070861"/>
    <lineage>
        <taxon>Bacteria</taxon>
        <taxon>Bacillati</taxon>
        <taxon>Actinomycetota</taxon>
        <taxon>Actinomycetes</taxon>
        <taxon>Streptosporangiales</taxon>
        <taxon>Streptosporangiaceae</taxon>
        <taxon>Bailinhaonella</taxon>
    </lineage>
</organism>
<dbReference type="InterPro" id="IPR051822">
    <property type="entry name" value="Glycosyl_Hydrolase_84"/>
</dbReference>
<proteinExistence type="predicted"/>
<dbReference type="PANTHER" id="PTHR13170:SF16">
    <property type="entry name" value="PROTEIN O-GLCNACASE"/>
    <property type="match status" value="1"/>
</dbReference>
<protein>
    <submittedName>
        <fullName evidence="2">GNAT family N-acetyltransferase</fullName>
    </submittedName>
</protein>
<evidence type="ECO:0000259" key="1">
    <source>
        <dbReference type="PROSITE" id="PS51186"/>
    </source>
</evidence>
<accession>A0A3A4B4P3</accession>
<dbReference type="AlphaFoldDB" id="A0A3A4B4P3"/>
<dbReference type="OrthoDB" id="8593648at2"/>
<dbReference type="SUPFAM" id="SSF55729">
    <property type="entry name" value="Acyl-CoA N-acyltransferases (Nat)"/>
    <property type="match status" value="1"/>
</dbReference>
<sequence length="219" mass="23805">MTPGSQPAPLIVRAARADDPGEIDRLYEICLRTAAHGGDASGMLTEHRLLGDIFVGPYLAHSPDLAWVVAPDEALGVPSRPVGYFLAVADTASFEDELERRWWPRVRAREPRKPAEPGSPDALLRSYLADPPRTPAEIAARYPAHIHVDLLPEAQGGGHGRRLWTTAIDALRERGVPGVHLGVAAANTKAQGFYRHLGLHLITETPTTKYFGMPLPPPT</sequence>
<dbReference type="GO" id="GO:0016747">
    <property type="term" value="F:acyltransferase activity, transferring groups other than amino-acyl groups"/>
    <property type="evidence" value="ECO:0007669"/>
    <property type="project" value="InterPro"/>
</dbReference>